<evidence type="ECO:0000313" key="3">
    <source>
        <dbReference type="EMBL" id="TWT34947.1"/>
    </source>
</evidence>
<reference evidence="3 4" key="1">
    <citation type="submission" date="2019-02" db="EMBL/GenBank/DDBJ databases">
        <title>Deep-cultivation of Planctomycetes and their phenomic and genomic characterization uncovers novel biology.</title>
        <authorList>
            <person name="Wiegand S."/>
            <person name="Jogler M."/>
            <person name="Boedeker C."/>
            <person name="Pinto D."/>
            <person name="Vollmers J."/>
            <person name="Rivas-Marin E."/>
            <person name="Kohn T."/>
            <person name="Peeters S.H."/>
            <person name="Heuer A."/>
            <person name="Rast P."/>
            <person name="Oberbeckmann S."/>
            <person name="Bunk B."/>
            <person name="Jeske O."/>
            <person name="Meyerdierks A."/>
            <person name="Storesund J.E."/>
            <person name="Kallscheuer N."/>
            <person name="Luecker S."/>
            <person name="Lage O.M."/>
            <person name="Pohl T."/>
            <person name="Merkel B.J."/>
            <person name="Hornburger P."/>
            <person name="Mueller R.-W."/>
            <person name="Bruemmer F."/>
            <person name="Labrenz M."/>
            <person name="Spormann A.M."/>
            <person name="Op Den Camp H."/>
            <person name="Overmann J."/>
            <person name="Amann R."/>
            <person name="Jetten M.S.M."/>
            <person name="Mascher T."/>
            <person name="Medema M.H."/>
            <person name="Devos D.P."/>
            <person name="Kaster A.-K."/>
            <person name="Ovreas L."/>
            <person name="Rohde M."/>
            <person name="Galperin M.Y."/>
            <person name="Jogler C."/>
        </authorList>
    </citation>
    <scope>NUCLEOTIDE SEQUENCE [LARGE SCALE GENOMIC DNA]</scope>
    <source>
        <strain evidence="3 4">Enr8</strain>
    </source>
</reference>
<comment type="caution">
    <text evidence="3">The sequence shown here is derived from an EMBL/GenBank/DDBJ whole genome shotgun (WGS) entry which is preliminary data.</text>
</comment>
<dbReference type="Proteomes" id="UP000318878">
    <property type="component" value="Unassembled WGS sequence"/>
</dbReference>
<organism evidence="3 4">
    <name type="scientific">Blastopirellula retiformator</name>
    <dbReference type="NCBI Taxonomy" id="2527970"/>
    <lineage>
        <taxon>Bacteria</taxon>
        <taxon>Pseudomonadati</taxon>
        <taxon>Planctomycetota</taxon>
        <taxon>Planctomycetia</taxon>
        <taxon>Pirellulales</taxon>
        <taxon>Pirellulaceae</taxon>
        <taxon>Blastopirellula</taxon>
    </lineage>
</organism>
<proteinExistence type="predicted"/>
<dbReference type="Pfam" id="PF00293">
    <property type="entry name" value="NUDIX"/>
    <property type="match status" value="1"/>
</dbReference>
<dbReference type="OrthoDB" id="6398375at2"/>
<keyword evidence="4" id="KW-1185">Reference proteome</keyword>
<sequence length="206" mass="23441">MSIAQVEHILVVPTAEFRNLGYFQGFSPDAPRYLEHLLQPELISFRPRPEMEEDPSFKQLIPYVIFEYVDADGLPWVFQYVRGKGQGESRLHSKRSVGVGGHISSEDAAEHLSGNPYEEGMRRELDEEVEIECEHEIECVGLINDDQNAVGQVHLGVVHRCRVTQPAVRPRESEIIEACFMPVAQLMQELDRCETWSSICLQALYG</sequence>
<dbReference type="EMBL" id="SJPF01000002">
    <property type="protein sequence ID" value="TWT34947.1"/>
    <property type="molecule type" value="Genomic_DNA"/>
</dbReference>
<dbReference type="SUPFAM" id="SSF55811">
    <property type="entry name" value="Nudix"/>
    <property type="match status" value="1"/>
</dbReference>
<gene>
    <name evidence="3" type="ORF">Enr8_23630</name>
</gene>
<dbReference type="Gene3D" id="3.90.79.10">
    <property type="entry name" value="Nucleoside Triphosphate Pyrophosphohydrolase"/>
    <property type="match status" value="1"/>
</dbReference>
<evidence type="ECO:0000313" key="4">
    <source>
        <dbReference type="Proteomes" id="UP000318878"/>
    </source>
</evidence>
<dbReference type="RefSeq" id="WP_146431580.1">
    <property type="nucleotide sequence ID" value="NZ_SJPF01000002.1"/>
</dbReference>
<accession>A0A5C5VAI8</accession>
<feature type="region of interest" description="Disordered" evidence="1">
    <location>
        <begin position="91"/>
        <end position="114"/>
    </location>
</feature>
<dbReference type="InterPro" id="IPR000086">
    <property type="entry name" value="NUDIX_hydrolase_dom"/>
</dbReference>
<protein>
    <recommendedName>
        <fullName evidence="2">Nudix hydrolase domain-containing protein</fullName>
    </recommendedName>
</protein>
<evidence type="ECO:0000256" key="1">
    <source>
        <dbReference type="SAM" id="MobiDB-lite"/>
    </source>
</evidence>
<name>A0A5C5VAI8_9BACT</name>
<dbReference type="AlphaFoldDB" id="A0A5C5VAI8"/>
<feature type="domain" description="Nudix hydrolase" evidence="2">
    <location>
        <begin position="114"/>
        <end position="188"/>
    </location>
</feature>
<dbReference type="InterPro" id="IPR015797">
    <property type="entry name" value="NUDIX_hydrolase-like_dom_sf"/>
</dbReference>
<evidence type="ECO:0000259" key="2">
    <source>
        <dbReference type="Pfam" id="PF00293"/>
    </source>
</evidence>